<keyword evidence="5" id="KW-0539">Nucleus</keyword>
<feature type="compositionally biased region" description="Polar residues" evidence="6">
    <location>
        <begin position="505"/>
        <end position="515"/>
    </location>
</feature>
<feature type="region of interest" description="Disordered" evidence="6">
    <location>
        <begin position="636"/>
        <end position="699"/>
    </location>
</feature>
<keyword evidence="8" id="KW-1185">Reference proteome</keyword>
<feature type="compositionally biased region" description="Polar residues" evidence="6">
    <location>
        <begin position="385"/>
        <end position="395"/>
    </location>
</feature>
<feature type="compositionally biased region" description="Polar residues" evidence="6">
    <location>
        <begin position="478"/>
        <end position="488"/>
    </location>
</feature>
<feature type="compositionally biased region" description="Basic residues" evidence="6">
    <location>
        <begin position="549"/>
        <end position="559"/>
    </location>
</feature>
<feature type="compositionally biased region" description="Low complexity" evidence="6">
    <location>
        <begin position="408"/>
        <end position="419"/>
    </location>
</feature>
<feature type="region of interest" description="Disordered" evidence="6">
    <location>
        <begin position="385"/>
        <end position="424"/>
    </location>
</feature>
<gene>
    <name evidence="7" type="primary">KAFR0K01910</name>
    <name evidence="7" type="ORF">KAFR_0K01910</name>
</gene>
<dbReference type="PANTHER" id="PTHR45093:SF2">
    <property type="entry name" value="LISH DOMAIN-CONTAINING PROTEIN"/>
    <property type="match status" value="1"/>
</dbReference>
<feature type="compositionally biased region" description="Polar residues" evidence="6">
    <location>
        <begin position="10"/>
        <end position="23"/>
    </location>
</feature>
<dbReference type="SMART" id="SM00667">
    <property type="entry name" value="LisH"/>
    <property type="match status" value="1"/>
</dbReference>
<dbReference type="InParanoid" id="H2B1P5"/>
<dbReference type="PANTHER" id="PTHR45093">
    <property type="entry name" value="TRANSCRIPTION ACTIVATOR MSS11"/>
    <property type="match status" value="1"/>
</dbReference>
<feature type="region of interest" description="Disordered" evidence="6">
    <location>
        <begin position="1"/>
        <end position="24"/>
    </location>
</feature>
<keyword evidence="4" id="KW-0804">Transcription</keyword>
<feature type="region of interest" description="Disordered" evidence="6">
    <location>
        <begin position="478"/>
        <end position="581"/>
    </location>
</feature>
<evidence type="ECO:0000256" key="5">
    <source>
        <dbReference type="ARBA" id="ARBA00023242"/>
    </source>
</evidence>
<dbReference type="Pfam" id="PF08513">
    <property type="entry name" value="LisH"/>
    <property type="match status" value="1"/>
</dbReference>
<comment type="subcellular location">
    <subcellularLocation>
        <location evidence="1">Nucleus</location>
    </subcellularLocation>
</comment>
<dbReference type="eggNOG" id="ENOG502R28W">
    <property type="taxonomic scope" value="Eukaryota"/>
</dbReference>
<evidence type="ECO:0000313" key="8">
    <source>
        <dbReference type="Proteomes" id="UP000005220"/>
    </source>
</evidence>
<feature type="compositionally biased region" description="Polar residues" evidence="6">
    <location>
        <begin position="636"/>
        <end position="646"/>
    </location>
</feature>
<dbReference type="AlphaFoldDB" id="H2B1P5"/>
<dbReference type="HOGENOM" id="CLU_380850_0_0_1"/>
<dbReference type="KEGG" id="kaf:KAFR_0K01910"/>
<dbReference type="RefSeq" id="XP_003959680.1">
    <property type="nucleotide sequence ID" value="XM_003959631.1"/>
</dbReference>
<dbReference type="EMBL" id="HE650831">
    <property type="protein sequence ID" value="CCF60545.1"/>
    <property type="molecule type" value="Genomic_DNA"/>
</dbReference>
<evidence type="ECO:0000313" key="7">
    <source>
        <dbReference type="EMBL" id="CCF60545.1"/>
    </source>
</evidence>
<dbReference type="STRING" id="1071382.H2B1P5"/>
<feature type="compositionally biased region" description="Basic and acidic residues" evidence="6">
    <location>
        <begin position="674"/>
        <end position="692"/>
    </location>
</feature>
<protein>
    <submittedName>
        <fullName evidence="7">Uncharacterized protein</fullName>
    </submittedName>
</protein>
<dbReference type="InterPro" id="IPR006594">
    <property type="entry name" value="LisH"/>
</dbReference>
<evidence type="ECO:0000256" key="1">
    <source>
        <dbReference type="ARBA" id="ARBA00004123"/>
    </source>
</evidence>
<feature type="compositionally biased region" description="Basic residues" evidence="6">
    <location>
        <begin position="493"/>
        <end position="504"/>
    </location>
</feature>
<dbReference type="PROSITE" id="PS50896">
    <property type="entry name" value="LISH"/>
    <property type="match status" value="1"/>
</dbReference>
<reference evidence="7 8" key="1">
    <citation type="journal article" date="2011" name="Proc. Natl. Acad. Sci. U.S.A.">
        <title>Evolutionary erosion of yeast sex chromosomes by mating-type switching accidents.</title>
        <authorList>
            <person name="Gordon J.L."/>
            <person name="Armisen D."/>
            <person name="Proux-Wera E."/>
            <person name="Oheigeartaigh S.S."/>
            <person name="Byrne K.P."/>
            <person name="Wolfe K.H."/>
        </authorList>
    </citation>
    <scope>NUCLEOTIDE SEQUENCE [LARGE SCALE GENOMIC DNA]</scope>
    <source>
        <strain evidence="8">ATCC 22294 / BCRC 22015 / CBS 2517 / CECT 1963 / NBRC 1671 / NRRL Y-8276</strain>
    </source>
</reference>
<evidence type="ECO:0000256" key="4">
    <source>
        <dbReference type="ARBA" id="ARBA00023163"/>
    </source>
</evidence>
<feature type="compositionally biased region" description="Polar residues" evidence="6">
    <location>
        <begin position="560"/>
        <end position="581"/>
    </location>
</feature>
<keyword evidence="3" id="KW-0010">Activator</keyword>
<keyword evidence="2" id="KW-0805">Transcription regulation</keyword>
<organism evidence="7 8">
    <name type="scientific">Kazachstania africana (strain ATCC 22294 / BCRC 22015 / CBS 2517 / CECT 1963 / NBRC 1671 / NRRL Y-8276)</name>
    <name type="common">Yeast</name>
    <name type="synonym">Kluyveromyces africanus</name>
    <dbReference type="NCBI Taxonomy" id="1071382"/>
    <lineage>
        <taxon>Eukaryota</taxon>
        <taxon>Fungi</taxon>
        <taxon>Dikarya</taxon>
        <taxon>Ascomycota</taxon>
        <taxon>Saccharomycotina</taxon>
        <taxon>Saccharomycetes</taxon>
        <taxon>Saccharomycetales</taxon>
        <taxon>Saccharomycetaceae</taxon>
        <taxon>Kazachstania</taxon>
    </lineage>
</organism>
<evidence type="ECO:0000256" key="3">
    <source>
        <dbReference type="ARBA" id="ARBA00023159"/>
    </source>
</evidence>
<evidence type="ECO:0000256" key="2">
    <source>
        <dbReference type="ARBA" id="ARBA00023015"/>
    </source>
</evidence>
<feature type="compositionally biased region" description="Low complexity" evidence="6">
    <location>
        <begin position="516"/>
        <end position="527"/>
    </location>
</feature>
<evidence type="ECO:0000256" key="6">
    <source>
        <dbReference type="SAM" id="MobiDB-lite"/>
    </source>
</evidence>
<accession>H2B1P5</accession>
<dbReference type="OrthoDB" id="5600002at2759"/>
<feature type="compositionally biased region" description="Polar residues" evidence="6">
    <location>
        <begin position="528"/>
        <end position="548"/>
    </location>
</feature>
<name>H2B1P5_KAZAF</name>
<proteinExistence type="predicted"/>
<dbReference type="GO" id="GO:0005634">
    <property type="term" value="C:nucleus"/>
    <property type="evidence" value="ECO:0007669"/>
    <property type="project" value="UniProtKB-SubCell"/>
</dbReference>
<dbReference type="GeneID" id="13886734"/>
<sequence length="727" mass="80101">MASSAFHVGNNASSSEFQQQRSQIESELHDLQQPQYQHNSDGGNVRAPLPTVNESYLTKHEEQMAKLKKALNNYIYDFLRKSELDNTASAFAEECDISENEYLSNLGNNNDGDLLAESIVNTPQGFLYEWWQIFWDLFNATTRRCGTESVCQYHDIIIQQQKKDMHFRNMASHAAKLQHIAEQKGTFRGENLDPMVFAILASGGLSDSSPAVMTDFQVATMSNEAALPNGSSNGTSVDMFLNPSSNSILPFNVPFIPPHHPVYNANMPTAGPSGILNAPTSFAGGKPVYSTYPMQNLSRPDNSMYDNSDGNVDANNGGMDSATSSNMFNSNTIQKTIPKARSGTNLKTTHLKRATKSSKHHDGQSPVHAVNTIIEGEVRNNAEQYSNHNNMSPHSRTIFDNDLTARNGSKSKGSASSLSLDKEMMEEVKHSSPAADAAIITNRPSSYSFNNVNIPSFSNKPIASSPLYIVNDFHDVTTTNSSPRSTDNLPRKALNKGAKKKKRQSITTTSFSVAPTSTSTTDSLKSSQPRNKSYGNFSSIKFASNRTKNNLRTKSKSNTKHSSQVRNAPQNSNTDNKGSITSRSMFSLHDTQGSPLHDTRPLSHDTYNPVDYHFNNNAAEDLLVMNSVLPERNFLNSIDPHQNTDNNDGKVNPSNEGLSIIDRKDTTDATVTNSEHEKPTTSEDKTGTRDTADNNNNQMSIDNVDIHDYDLDILGSAAGDFNLENWR</sequence>
<dbReference type="Proteomes" id="UP000005220">
    <property type="component" value="Chromosome 11"/>
</dbReference>